<dbReference type="Proteomes" id="UP001239111">
    <property type="component" value="Chromosome 4"/>
</dbReference>
<reference evidence="1" key="1">
    <citation type="submission" date="2023-04" db="EMBL/GenBank/DDBJ databases">
        <title>A chromosome-level genome assembly of the parasitoid wasp Eretmocerus hayati.</title>
        <authorList>
            <person name="Zhong Y."/>
            <person name="Liu S."/>
            <person name="Liu Y."/>
        </authorList>
    </citation>
    <scope>NUCLEOTIDE SEQUENCE</scope>
    <source>
        <strain evidence="1">ZJU_SS_LIU_2023</strain>
    </source>
</reference>
<keyword evidence="2" id="KW-1185">Reference proteome</keyword>
<proteinExistence type="predicted"/>
<accession>A0ACC2N815</accession>
<comment type="caution">
    <text evidence="1">The sequence shown here is derived from an EMBL/GenBank/DDBJ whole genome shotgun (WGS) entry which is preliminary data.</text>
</comment>
<evidence type="ECO:0000313" key="2">
    <source>
        <dbReference type="Proteomes" id="UP001239111"/>
    </source>
</evidence>
<sequence length="452" mass="49253">MASTQQESHVPMMQAVQTAPVPQIQPQPAQEVQVVHQQPVPLHFADPVILERVSKPRKSSWTDWIPDFFLEDESSEATGPGPLIGPIDMPGMGGQVFIKEKRPSDDTERVVIHLVKKPAPLILPSPYIFHQQTLPSHQIVGYPVAKETQLLIPAQEGSATGPNSVGPQYEIAKSEYYPQVIQGNPWAQQANIQENEIKDEKSATEQIIEIPKRDAQTQQTSAVLSKQAGSESPNRVWSQPFDGTVNNGSSTLHRSPAYDDVQQAPRYGIQNSSHASSAEVLTGVEQHQQQLRQPRNPYTLGQRLPQRQPQQPKAAPVTLRTSPAPVVGQGGLSVVPPPNLMASRFVANATTKSNASGDGSALVNSVMRLTANQTWRSPVARSSGNGGASAPGKKPSGLERKRPVNPTKPPIKANPSVTPVAAHHHYQRDAPLRRTVPNELDLIRMECSVLIH</sequence>
<dbReference type="EMBL" id="CM056744">
    <property type="protein sequence ID" value="KAJ8666873.1"/>
    <property type="molecule type" value="Genomic_DNA"/>
</dbReference>
<evidence type="ECO:0000313" key="1">
    <source>
        <dbReference type="EMBL" id="KAJ8666873.1"/>
    </source>
</evidence>
<gene>
    <name evidence="1" type="ORF">QAD02_008535</name>
</gene>
<protein>
    <submittedName>
        <fullName evidence="1">Uncharacterized protein</fullName>
    </submittedName>
</protein>
<organism evidence="1 2">
    <name type="scientific">Eretmocerus hayati</name>
    <dbReference type="NCBI Taxonomy" id="131215"/>
    <lineage>
        <taxon>Eukaryota</taxon>
        <taxon>Metazoa</taxon>
        <taxon>Ecdysozoa</taxon>
        <taxon>Arthropoda</taxon>
        <taxon>Hexapoda</taxon>
        <taxon>Insecta</taxon>
        <taxon>Pterygota</taxon>
        <taxon>Neoptera</taxon>
        <taxon>Endopterygota</taxon>
        <taxon>Hymenoptera</taxon>
        <taxon>Apocrita</taxon>
        <taxon>Proctotrupomorpha</taxon>
        <taxon>Chalcidoidea</taxon>
        <taxon>Aphelinidae</taxon>
        <taxon>Aphelininae</taxon>
        <taxon>Eretmocerus</taxon>
    </lineage>
</organism>
<name>A0ACC2N815_9HYME</name>